<dbReference type="FunFam" id="1.10.1200.10:FF:000005">
    <property type="entry name" value="Nonribosomal peptide synthetase 1"/>
    <property type="match status" value="1"/>
</dbReference>
<evidence type="ECO:0000313" key="10">
    <source>
        <dbReference type="Proteomes" id="UP000015344"/>
    </source>
</evidence>
<reference evidence="9 10" key="1">
    <citation type="submission" date="2013-05" db="EMBL/GenBank/DDBJ databases">
        <authorList>
            <person name="Strain E.A."/>
            <person name="Brown E."/>
            <person name="Allard M.W."/>
            <person name="Luo Y.L."/>
        </authorList>
    </citation>
    <scope>NUCLEOTIDE SEQUENCE [LARGE SCALE GENOMIC DNA]</scope>
    <source>
        <strain evidence="9 10">TS-15</strain>
    </source>
</reference>
<evidence type="ECO:0000256" key="7">
    <source>
        <dbReference type="ARBA" id="ARBA00023268"/>
    </source>
</evidence>
<evidence type="ECO:0000313" key="9">
    <source>
        <dbReference type="EMBL" id="EPY04312.1"/>
    </source>
</evidence>
<dbReference type="Proteomes" id="UP000015344">
    <property type="component" value="Unassembled WGS sequence"/>
</dbReference>
<dbReference type="InterPro" id="IPR023213">
    <property type="entry name" value="CAT-like_dom_sf"/>
</dbReference>
<dbReference type="SUPFAM" id="SSF56801">
    <property type="entry name" value="Acetyl-CoA synthetase-like"/>
    <property type="match status" value="1"/>
</dbReference>
<dbReference type="InterPro" id="IPR045851">
    <property type="entry name" value="AMP-bd_C_sf"/>
</dbReference>
<dbReference type="Pfam" id="PF00550">
    <property type="entry name" value="PP-binding"/>
    <property type="match status" value="1"/>
</dbReference>
<evidence type="ECO:0000256" key="5">
    <source>
        <dbReference type="ARBA" id="ARBA00022737"/>
    </source>
</evidence>
<keyword evidence="7" id="KW-0511">Multifunctional enzyme</keyword>
<dbReference type="InterPro" id="IPR020845">
    <property type="entry name" value="AMP-binding_CS"/>
</dbReference>
<dbReference type="FunFam" id="3.30.300.30:FF:000010">
    <property type="entry name" value="Enterobactin synthetase component F"/>
    <property type="match status" value="1"/>
</dbReference>
<dbReference type="GO" id="GO:0031177">
    <property type="term" value="F:phosphopantetheine binding"/>
    <property type="evidence" value="ECO:0007669"/>
    <property type="project" value="InterPro"/>
</dbReference>
<dbReference type="InterPro" id="IPR020459">
    <property type="entry name" value="AMP-binding"/>
</dbReference>
<organism evidence="9 10">
    <name type="scientific">Paenibacillus alvei TS-15</name>
    <dbReference type="NCBI Taxonomy" id="1117108"/>
    <lineage>
        <taxon>Bacteria</taxon>
        <taxon>Bacillati</taxon>
        <taxon>Bacillota</taxon>
        <taxon>Bacilli</taxon>
        <taxon>Bacillales</taxon>
        <taxon>Paenibacillaceae</taxon>
        <taxon>Paenibacillus</taxon>
    </lineage>
</organism>
<feature type="non-terminal residue" evidence="9">
    <location>
        <position position="849"/>
    </location>
</feature>
<dbReference type="Gene3D" id="1.10.1200.10">
    <property type="entry name" value="ACP-like"/>
    <property type="match status" value="1"/>
</dbReference>
<sequence length="849" mass="94079">FAGYTILLHKYTRQEDVVVGTPIAGRNHSDVQPLIGMFVNTLAIRSYPTAGKTFLDYLKEIKETTLGAFEHQNYPFEELVDKVNVARDLSRNPLFDTMFALQNTENLEIQLPGLHLSTYASEEIVSKFDLSLDVTEIEEGLEYLFEYATALYKTETVEKLAAHYLQLLESILRNPSATIAELGILTPAEKEQILGAFNPAQPEAAPAAAFHQLFEEQAERTPEAEAVVYENDRLTYAELNERANRLASTLRASSIGRETIVGILAERSVDLLVAVLAVWKAGGAYVPLDPDYPADRVRFMLEDSGAKVLLTQTVLRERAEAWLGEEKLALAAVLYLDDEASYSEERANAPIGSGMVSGKLTDAVDDGDASHPNVDMGSFHEARPEDLAYVIYTSGTTGKPKGVMIEHRSLVNTAAGYRREYRLDQFPVRLLQLASFSFDVFVGDIARTLYNGGTMVIVPKDDRIDPSRLHHWMERERVTIFESTPALIVPFLEYVHEQGLDMSWMELLITSSDSCSVADYRTLQERFGSLFRIINAYGVTEAAIDSSFYDEELTKLPQTGHVPIGKAWLNAKFYIVDAHLNPVPAGVLGELVIGGIGVARGYLNRPELTEEKFVDSPFAAGERLYRTGDLARWMEDGNVDFIGRIDNQAKIRGYRIETGEVEAKMLSVGGVKEAVVVVKEDQEGQKALCAYYTAEEGLTAADLKRAIAGELPGYMIPSYFVELERLPLTPNGKIDRKALPAPEGGAGGGREYVAPRTELEAKLAAIWQEVLVREKAVGVTDNFFDLGGHSLRATTLVSKMHKELGIEFPLRDVFRYSTVEEMAAAMERLESGSFTAIPAAEPSEYYPLS</sequence>
<dbReference type="SMART" id="SM00823">
    <property type="entry name" value="PKS_PP"/>
    <property type="match status" value="1"/>
</dbReference>
<dbReference type="Gene3D" id="2.30.38.10">
    <property type="entry name" value="Luciferase, Domain 3"/>
    <property type="match status" value="1"/>
</dbReference>
<dbReference type="AlphaFoldDB" id="S9SEJ3"/>
<dbReference type="Pfam" id="PF00501">
    <property type="entry name" value="AMP-binding"/>
    <property type="match status" value="1"/>
</dbReference>
<keyword evidence="6" id="KW-0045">Antibiotic biosynthesis</keyword>
<evidence type="ECO:0000256" key="4">
    <source>
        <dbReference type="ARBA" id="ARBA00022553"/>
    </source>
</evidence>
<dbReference type="Gene3D" id="3.30.559.10">
    <property type="entry name" value="Chloramphenicol acetyltransferase-like domain"/>
    <property type="match status" value="1"/>
</dbReference>
<evidence type="ECO:0000256" key="2">
    <source>
        <dbReference type="ARBA" id="ARBA00006432"/>
    </source>
</evidence>
<keyword evidence="4" id="KW-0597">Phosphoprotein</keyword>
<comment type="cofactor">
    <cofactor evidence="1">
        <name>pantetheine 4'-phosphate</name>
        <dbReference type="ChEBI" id="CHEBI:47942"/>
    </cofactor>
</comment>
<feature type="non-terminal residue" evidence="9">
    <location>
        <position position="1"/>
    </location>
</feature>
<dbReference type="PROSITE" id="PS50075">
    <property type="entry name" value="CARRIER"/>
    <property type="match status" value="1"/>
</dbReference>
<name>S9SEJ3_PAEAL</name>
<dbReference type="PROSITE" id="PS00012">
    <property type="entry name" value="PHOSPHOPANTETHEINE"/>
    <property type="match status" value="1"/>
</dbReference>
<dbReference type="GO" id="GO:0005829">
    <property type="term" value="C:cytosol"/>
    <property type="evidence" value="ECO:0007669"/>
    <property type="project" value="TreeGrafter"/>
</dbReference>
<dbReference type="PROSITE" id="PS00455">
    <property type="entry name" value="AMP_BINDING"/>
    <property type="match status" value="1"/>
</dbReference>
<dbReference type="Pfam" id="PF00668">
    <property type="entry name" value="Condensation"/>
    <property type="match status" value="1"/>
</dbReference>
<dbReference type="GO" id="GO:0008610">
    <property type="term" value="P:lipid biosynthetic process"/>
    <property type="evidence" value="ECO:0007669"/>
    <property type="project" value="UniProtKB-ARBA"/>
</dbReference>
<dbReference type="eggNOG" id="COG1020">
    <property type="taxonomic scope" value="Bacteria"/>
</dbReference>
<dbReference type="RefSeq" id="WP_021262313.1">
    <property type="nucleotide sequence ID" value="NZ_ATMT01000092.1"/>
</dbReference>
<dbReference type="EMBL" id="ATMT01000092">
    <property type="protein sequence ID" value="EPY04312.1"/>
    <property type="molecule type" value="Genomic_DNA"/>
</dbReference>
<evidence type="ECO:0000256" key="3">
    <source>
        <dbReference type="ARBA" id="ARBA00022450"/>
    </source>
</evidence>
<dbReference type="PANTHER" id="PTHR45527:SF1">
    <property type="entry name" value="FATTY ACID SYNTHASE"/>
    <property type="match status" value="1"/>
</dbReference>
<dbReference type="SUPFAM" id="SSF47336">
    <property type="entry name" value="ACP-like"/>
    <property type="match status" value="1"/>
</dbReference>
<dbReference type="Gene3D" id="3.40.50.980">
    <property type="match status" value="2"/>
</dbReference>
<protein>
    <submittedName>
        <fullName evidence="9">Bacitracin synthetase 3</fullName>
    </submittedName>
</protein>
<evidence type="ECO:0000256" key="6">
    <source>
        <dbReference type="ARBA" id="ARBA00023194"/>
    </source>
</evidence>
<dbReference type="InterPro" id="IPR001242">
    <property type="entry name" value="Condensation_dom"/>
</dbReference>
<dbReference type="GO" id="GO:0003824">
    <property type="term" value="F:catalytic activity"/>
    <property type="evidence" value="ECO:0007669"/>
    <property type="project" value="UniProtKB-KW"/>
</dbReference>
<dbReference type="GO" id="GO:0043041">
    <property type="term" value="P:amino acid activation for nonribosomal peptide biosynthetic process"/>
    <property type="evidence" value="ECO:0007669"/>
    <property type="project" value="TreeGrafter"/>
</dbReference>
<accession>S9SEJ3</accession>
<dbReference type="Gene3D" id="3.30.300.30">
    <property type="match status" value="1"/>
</dbReference>
<dbReference type="GO" id="GO:0017000">
    <property type="term" value="P:antibiotic biosynthetic process"/>
    <property type="evidence" value="ECO:0007669"/>
    <property type="project" value="UniProtKB-KW"/>
</dbReference>
<dbReference type="InterPro" id="IPR006162">
    <property type="entry name" value="Ppantetheine_attach_site"/>
</dbReference>
<evidence type="ECO:0000256" key="1">
    <source>
        <dbReference type="ARBA" id="ARBA00001957"/>
    </source>
</evidence>
<dbReference type="GO" id="GO:0044550">
    <property type="term" value="P:secondary metabolite biosynthetic process"/>
    <property type="evidence" value="ECO:0007669"/>
    <property type="project" value="TreeGrafter"/>
</dbReference>
<dbReference type="PANTHER" id="PTHR45527">
    <property type="entry name" value="NONRIBOSOMAL PEPTIDE SYNTHETASE"/>
    <property type="match status" value="1"/>
</dbReference>
<dbReference type="InterPro" id="IPR000873">
    <property type="entry name" value="AMP-dep_synth/lig_dom"/>
</dbReference>
<dbReference type="SUPFAM" id="SSF52777">
    <property type="entry name" value="CoA-dependent acyltransferases"/>
    <property type="match status" value="1"/>
</dbReference>
<evidence type="ECO:0000259" key="8">
    <source>
        <dbReference type="PROSITE" id="PS50075"/>
    </source>
</evidence>
<dbReference type="FunFam" id="2.30.38.10:FF:000001">
    <property type="entry name" value="Non-ribosomal peptide synthetase PvdI"/>
    <property type="match status" value="1"/>
</dbReference>
<keyword evidence="5" id="KW-0677">Repeat</keyword>
<dbReference type="InterPro" id="IPR036736">
    <property type="entry name" value="ACP-like_sf"/>
</dbReference>
<keyword evidence="3" id="KW-0596">Phosphopantetheine</keyword>
<comment type="similarity">
    <text evidence="2">Belongs to the ATP-dependent AMP-binding enzyme family.</text>
</comment>
<comment type="caution">
    <text evidence="9">The sequence shown here is derived from an EMBL/GenBank/DDBJ whole genome shotgun (WGS) entry which is preliminary data.</text>
</comment>
<dbReference type="InterPro" id="IPR025110">
    <property type="entry name" value="AMP-bd_C"/>
</dbReference>
<gene>
    <name evidence="9" type="ORF">PAALTS15_25744</name>
</gene>
<dbReference type="InterPro" id="IPR020806">
    <property type="entry name" value="PKS_PP-bd"/>
</dbReference>
<dbReference type="InterPro" id="IPR009081">
    <property type="entry name" value="PP-bd_ACP"/>
</dbReference>
<dbReference type="NCBIfam" id="TIGR01733">
    <property type="entry name" value="AA-adenyl-dom"/>
    <property type="match status" value="1"/>
</dbReference>
<dbReference type="Pfam" id="PF13193">
    <property type="entry name" value="AMP-binding_C"/>
    <property type="match status" value="1"/>
</dbReference>
<dbReference type="PRINTS" id="PR00154">
    <property type="entry name" value="AMPBINDING"/>
</dbReference>
<proteinExistence type="inferred from homology"/>
<feature type="domain" description="Carrier" evidence="8">
    <location>
        <begin position="754"/>
        <end position="830"/>
    </location>
</feature>
<dbReference type="InterPro" id="IPR010071">
    <property type="entry name" value="AA_adenyl_dom"/>
</dbReference>
<dbReference type="Gene3D" id="3.30.559.30">
    <property type="entry name" value="Nonribosomal peptide synthetase, condensation domain"/>
    <property type="match status" value="1"/>
</dbReference>